<dbReference type="Pfam" id="PF00303">
    <property type="entry name" value="Thymidylat_synt"/>
    <property type="match status" value="1"/>
</dbReference>
<dbReference type="GO" id="GO:0004799">
    <property type="term" value="F:thymidylate synthase activity"/>
    <property type="evidence" value="ECO:0007669"/>
    <property type="project" value="TreeGrafter"/>
</dbReference>
<keyword evidence="1" id="KW-0489">Methyltransferase</keyword>
<reference evidence="5" key="1">
    <citation type="submission" date="2009-01" db="EMBL/GenBank/DDBJ databases">
        <title>Complete sequence of chromosome Cyanothece sp. PCC 7425.</title>
        <authorList>
            <consortium name="US DOE Joint Genome Institute"/>
            <person name="Lucas S."/>
            <person name="Copeland A."/>
            <person name="Lapidus A."/>
            <person name="Glavina del Rio T."/>
            <person name="Dalin E."/>
            <person name="Tice H."/>
            <person name="Bruce D."/>
            <person name="Goodwin L."/>
            <person name="Pitluck S."/>
            <person name="Sims D."/>
            <person name="Meineke L."/>
            <person name="Brettin T."/>
            <person name="Detter J.C."/>
            <person name="Han C."/>
            <person name="Larimer F."/>
            <person name="Land M."/>
            <person name="Hauser L."/>
            <person name="Kyrpides N."/>
            <person name="Ovchinnikova G."/>
            <person name="Liberton M."/>
            <person name="Stoeckel J."/>
            <person name="Banerjee A."/>
            <person name="Singh A."/>
            <person name="Page L."/>
            <person name="Sato H."/>
            <person name="Zhao L."/>
            <person name="Sherman L."/>
            <person name="Pakrasi H."/>
            <person name="Richardson P."/>
        </authorList>
    </citation>
    <scope>NUCLEOTIDE SEQUENCE</scope>
    <source>
        <strain evidence="5">PCC 7425</strain>
    </source>
</reference>
<dbReference type="eggNOG" id="COG0207">
    <property type="taxonomic scope" value="Bacteria"/>
</dbReference>
<organism evidence="5">
    <name type="scientific">Cyanothece sp. (strain PCC 7425 / ATCC 29141)</name>
    <dbReference type="NCBI Taxonomy" id="395961"/>
    <lineage>
        <taxon>Bacteria</taxon>
        <taxon>Bacillati</taxon>
        <taxon>Cyanobacteriota</taxon>
        <taxon>Cyanophyceae</taxon>
        <taxon>Gomontiellales</taxon>
        <taxon>Cyanothecaceae</taxon>
        <taxon>Cyanothece</taxon>
    </lineage>
</organism>
<dbReference type="InterPro" id="IPR036926">
    <property type="entry name" value="Thymidate_synth/dCMP_Mease_sf"/>
</dbReference>
<evidence type="ECO:0000259" key="3">
    <source>
        <dbReference type="Pfam" id="PF00303"/>
    </source>
</evidence>
<dbReference type="PANTHER" id="PTHR11548">
    <property type="entry name" value="THYMIDYLATE SYNTHASE 1"/>
    <property type="match status" value="1"/>
</dbReference>
<dbReference type="InterPro" id="IPR023451">
    <property type="entry name" value="Thymidate_synth/dCMP_Mease_dom"/>
</dbReference>
<dbReference type="STRING" id="395961.Cyan7425_0815"/>
<dbReference type="EMBL" id="CP001344">
    <property type="protein sequence ID" value="ACL43201.1"/>
    <property type="molecule type" value="Genomic_DNA"/>
</dbReference>
<dbReference type="GO" id="GO:0032259">
    <property type="term" value="P:methylation"/>
    <property type="evidence" value="ECO:0007669"/>
    <property type="project" value="UniProtKB-KW"/>
</dbReference>
<gene>
    <name evidence="5" type="ordered locus">Cyan7425_0815</name>
</gene>
<accession>B8HW23</accession>
<proteinExistence type="predicted"/>
<evidence type="ECO:0000259" key="4">
    <source>
        <dbReference type="Pfam" id="PF14251"/>
    </source>
</evidence>
<dbReference type="KEGG" id="cyn:Cyan7425_0815"/>
<evidence type="ECO:0000256" key="2">
    <source>
        <dbReference type="ARBA" id="ARBA00022679"/>
    </source>
</evidence>
<dbReference type="Gene3D" id="3.30.572.10">
    <property type="entry name" value="Thymidylate synthase/dCMP hydroxymethylase domain"/>
    <property type="match status" value="1"/>
</dbReference>
<dbReference type="InterPro" id="IPR025595">
    <property type="entry name" value="PterinBD-DUF4346"/>
</dbReference>
<dbReference type="InterPro" id="IPR045097">
    <property type="entry name" value="Thymidate_synth/dCMP_Mease"/>
</dbReference>
<keyword evidence="2" id="KW-0808">Transferase</keyword>
<sequence>MAWQFNPVYKPRLLCCGSGQTVVVTGWTVKETVIKRLQRSDYAAIGQLYSPTRGINLLIRNLLANPHVRHLVVLNATREDRNAGACECLLDFFRHGFTAGTTDTGRECWLIKSAIVGYIDAEISPAALEQLRTALEVKEARSLMEAVELVNAFAQTEAPVWGSPLIFPYLESAPTLLPGPRYGHRIEGRTIAETWVKIIHRIKNTGVIRPTAYDGQWQELIDLLAVVTDEPEDFYFPEPNYLPCDRPFIRDYIAHILEDATVQEGVKYTYGQRLRSWFGRDQIQQVIEKLSEDLDSARAVMSLWDVADHEAQASPPCLNHLWVRIVEGELSLTATFRSNDMFSAWPANAMGLRALQQHLRDRISQNIAQPLHLGPLITLSQSAHIYDDCWENADRLLQTQYPHCQPRTYSDPAGSFLISLEEGQILVEHLTPGSGEVVGCFSGKTATALYRQLAADCPALAVDHALYLGSELQKAELALRQGLAYEQDKPLPLLNSVRANPVGAAPLD</sequence>
<dbReference type="Pfam" id="PF14251">
    <property type="entry name" value="PterinBD-DUF4346"/>
    <property type="match status" value="1"/>
</dbReference>
<dbReference type="HOGENOM" id="CLU_042142_0_0_3"/>
<dbReference type="PANTHER" id="PTHR11548:SF1">
    <property type="entry name" value="THYMIDYLATE SYNTHASE 1"/>
    <property type="match status" value="1"/>
</dbReference>
<dbReference type="GO" id="GO:0006231">
    <property type="term" value="P:dTMP biosynthetic process"/>
    <property type="evidence" value="ECO:0007669"/>
    <property type="project" value="TreeGrafter"/>
</dbReference>
<protein>
    <submittedName>
        <fullName evidence="5">Thymidylate synthase</fullName>
    </submittedName>
</protein>
<name>B8HW23_CYAP4</name>
<feature type="domain" description="DUF4346" evidence="4">
    <location>
        <begin position="411"/>
        <end position="488"/>
    </location>
</feature>
<dbReference type="SUPFAM" id="SSF55831">
    <property type="entry name" value="Thymidylate synthase/dCMP hydroxymethylase"/>
    <property type="match status" value="1"/>
</dbReference>
<dbReference type="GO" id="GO:0005829">
    <property type="term" value="C:cytosol"/>
    <property type="evidence" value="ECO:0007669"/>
    <property type="project" value="TreeGrafter"/>
</dbReference>
<dbReference type="CDD" id="cd00351">
    <property type="entry name" value="TS_Pyrimidine_HMase"/>
    <property type="match status" value="1"/>
</dbReference>
<feature type="domain" description="Thymidylate synthase/dCMP hydroxymethylase" evidence="3">
    <location>
        <begin position="266"/>
        <end position="400"/>
    </location>
</feature>
<evidence type="ECO:0000256" key="1">
    <source>
        <dbReference type="ARBA" id="ARBA00022603"/>
    </source>
</evidence>
<dbReference type="AlphaFoldDB" id="B8HW23"/>
<evidence type="ECO:0000313" key="5">
    <source>
        <dbReference type="EMBL" id="ACL43201.1"/>
    </source>
</evidence>
<dbReference type="OrthoDB" id="427400at2"/>